<evidence type="ECO:0000256" key="5">
    <source>
        <dbReference type="ARBA" id="ARBA00023136"/>
    </source>
</evidence>
<organism evidence="8 9">
    <name type="scientific">Pseudoduganella dura</name>
    <dbReference type="NCBI Taxonomy" id="321982"/>
    <lineage>
        <taxon>Bacteria</taxon>
        <taxon>Pseudomonadati</taxon>
        <taxon>Pseudomonadota</taxon>
        <taxon>Betaproteobacteria</taxon>
        <taxon>Burkholderiales</taxon>
        <taxon>Oxalobacteraceae</taxon>
        <taxon>Telluria group</taxon>
        <taxon>Pseudoduganella</taxon>
    </lineage>
</organism>
<feature type="transmembrane region" description="Helical" evidence="6">
    <location>
        <begin position="83"/>
        <end position="100"/>
    </location>
</feature>
<keyword evidence="4 6" id="KW-1133">Transmembrane helix</keyword>
<keyword evidence="9" id="KW-1185">Reference proteome</keyword>
<evidence type="ECO:0000256" key="3">
    <source>
        <dbReference type="ARBA" id="ARBA00022692"/>
    </source>
</evidence>
<feature type="domain" description="GtrA/DPMS transmembrane" evidence="7">
    <location>
        <begin position="20"/>
        <end position="132"/>
    </location>
</feature>
<feature type="transmembrane region" description="Helical" evidence="6">
    <location>
        <begin position="17"/>
        <end position="40"/>
    </location>
</feature>
<evidence type="ECO:0000256" key="2">
    <source>
        <dbReference type="ARBA" id="ARBA00009399"/>
    </source>
</evidence>
<dbReference type="InterPro" id="IPR007267">
    <property type="entry name" value="GtrA_DPMS_TM"/>
</dbReference>
<evidence type="ECO:0000313" key="8">
    <source>
        <dbReference type="EMBL" id="MUI14437.1"/>
    </source>
</evidence>
<evidence type="ECO:0000313" key="9">
    <source>
        <dbReference type="Proteomes" id="UP000431684"/>
    </source>
</evidence>
<dbReference type="InterPro" id="IPR051401">
    <property type="entry name" value="GtrA_CellWall_Glycosyl"/>
</dbReference>
<dbReference type="PANTHER" id="PTHR38459">
    <property type="entry name" value="PROPHAGE BACTOPRENOL-LINKED GLUCOSE TRANSLOCASE HOMOLOG"/>
    <property type="match status" value="1"/>
</dbReference>
<dbReference type="OrthoDB" id="8547619at2"/>
<dbReference type="Proteomes" id="UP000431684">
    <property type="component" value="Unassembled WGS sequence"/>
</dbReference>
<feature type="transmembrane region" description="Helical" evidence="6">
    <location>
        <begin position="106"/>
        <end position="126"/>
    </location>
</feature>
<dbReference type="GO" id="GO:0005886">
    <property type="term" value="C:plasma membrane"/>
    <property type="evidence" value="ECO:0007669"/>
    <property type="project" value="TreeGrafter"/>
</dbReference>
<dbReference type="GO" id="GO:0000271">
    <property type="term" value="P:polysaccharide biosynthetic process"/>
    <property type="evidence" value="ECO:0007669"/>
    <property type="project" value="InterPro"/>
</dbReference>
<comment type="caution">
    <text evidence="8">The sequence shown here is derived from an EMBL/GenBank/DDBJ whole genome shotgun (WGS) entry which is preliminary data.</text>
</comment>
<keyword evidence="5 6" id="KW-0472">Membrane</keyword>
<dbReference type="Pfam" id="PF04138">
    <property type="entry name" value="GtrA_DPMS_TM"/>
    <property type="match status" value="1"/>
</dbReference>
<name>A0A6I3XDG4_9BURK</name>
<comment type="subcellular location">
    <subcellularLocation>
        <location evidence="1">Membrane</location>
        <topology evidence="1">Multi-pass membrane protein</topology>
    </subcellularLocation>
</comment>
<reference evidence="8 9" key="1">
    <citation type="submission" date="2019-11" db="EMBL/GenBank/DDBJ databases">
        <title>Draft Genome Sequences of Six Type Strains of the Genus Massilia.</title>
        <authorList>
            <person name="Miess H."/>
            <person name="Frediansyah A."/>
            <person name="Goeker M."/>
            <person name="Gross H."/>
        </authorList>
    </citation>
    <scope>NUCLEOTIDE SEQUENCE [LARGE SCALE GENOMIC DNA]</scope>
    <source>
        <strain evidence="8 9">DSM 17513</strain>
    </source>
</reference>
<dbReference type="EMBL" id="WNWM01000002">
    <property type="protein sequence ID" value="MUI14437.1"/>
    <property type="molecule type" value="Genomic_DNA"/>
</dbReference>
<evidence type="ECO:0000256" key="4">
    <source>
        <dbReference type="ARBA" id="ARBA00022989"/>
    </source>
</evidence>
<accession>A0A6I3XDG4</accession>
<dbReference type="PANTHER" id="PTHR38459:SF1">
    <property type="entry name" value="PROPHAGE BACTOPRENOL-LINKED GLUCOSE TRANSLOCASE HOMOLOG"/>
    <property type="match status" value="1"/>
</dbReference>
<comment type="similarity">
    <text evidence="2">Belongs to the GtrA family.</text>
</comment>
<sequence length="137" mass="14893">MQLAGLNLRERIARQRALLTFGVIGVINTFVHSGVVVALVEHGLARPVLANMAGFALANTISFFANGRLTFRQPPTWASYRKFLGVSMLSLVLTISLSALGEAMHWHYLVGLGLVLLCGPVLTFLLHKTFTFRGNAG</sequence>
<evidence type="ECO:0000256" key="6">
    <source>
        <dbReference type="SAM" id="Phobius"/>
    </source>
</evidence>
<evidence type="ECO:0000259" key="7">
    <source>
        <dbReference type="Pfam" id="PF04138"/>
    </source>
</evidence>
<dbReference type="AlphaFoldDB" id="A0A6I3XDG4"/>
<feature type="transmembrane region" description="Helical" evidence="6">
    <location>
        <begin position="52"/>
        <end position="71"/>
    </location>
</feature>
<protein>
    <submittedName>
        <fullName evidence="8">GtrA family protein</fullName>
    </submittedName>
</protein>
<proteinExistence type="inferred from homology"/>
<gene>
    <name evidence="8" type="ORF">GJV26_18520</name>
</gene>
<keyword evidence="3 6" id="KW-0812">Transmembrane</keyword>
<dbReference type="RefSeq" id="WP_155710128.1">
    <property type="nucleotide sequence ID" value="NZ_BMWU01000036.1"/>
</dbReference>
<evidence type="ECO:0000256" key="1">
    <source>
        <dbReference type="ARBA" id="ARBA00004141"/>
    </source>
</evidence>